<dbReference type="EMBL" id="CP016618">
    <property type="protein sequence ID" value="ANY83919.1"/>
    <property type="molecule type" value="Genomic_DNA"/>
</dbReference>
<reference evidence="1" key="1">
    <citation type="submission" date="2016-07" db="EMBL/GenBank/DDBJ databases">
        <title>Microvirga ossetica sp. nov. a new species of rhizobia isolated from root nodules of the legume species Vicia alpestris Steven originated from North Ossetia region in the Caucasus.</title>
        <authorList>
            <person name="Safronova V.I."/>
            <person name="Kuznetsova I.G."/>
            <person name="Sazanova A.L."/>
            <person name="Belimov A."/>
            <person name="Andronov E."/>
            <person name="Osledkin Y.S."/>
            <person name="Onishchuk O.P."/>
            <person name="Kurchak O.N."/>
            <person name="Shaposhnikov A.I."/>
            <person name="Willems A."/>
            <person name="Tikhonovich I.A."/>
        </authorList>
    </citation>
    <scope>NUCLEOTIDE SEQUENCE [LARGE SCALE GENOMIC DNA]</scope>
    <source>
        <strain evidence="1">V5/3M</strain>
        <plasmid evidence="1">unnamed3</plasmid>
    </source>
</reference>
<dbReference type="InterPro" id="IPR012347">
    <property type="entry name" value="Ferritin-like"/>
</dbReference>
<protein>
    <submittedName>
        <fullName evidence="1">Uncharacterized protein</fullName>
    </submittedName>
</protein>
<gene>
    <name evidence="1" type="ORF">BB934_36080</name>
</gene>
<name>A0A1B2EVD6_9HYPH</name>
<dbReference type="InterPro" id="IPR010287">
    <property type="entry name" value="DUF892_YciF-like"/>
</dbReference>
<dbReference type="InterPro" id="IPR047114">
    <property type="entry name" value="YciF"/>
</dbReference>
<geneLocation type="plasmid" evidence="1">
    <name>unnamed3</name>
</geneLocation>
<keyword evidence="1" id="KW-0614">Plasmid</keyword>
<dbReference type="InterPro" id="IPR009078">
    <property type="entry name" value="Ferritin-like_SF"/>
</dbReference>
<dbReference type="RefSeq" id="WP_099514868.1">
    <property type="nucleotide sequence ID" value="NZ_CP016618.1"/>
</dbReference>
<proteinExistence type="predicted"/>
<dbReference type="KEGG" id="moc:BB934_36080"/>
<dbReference type="PANTHER" id="PTHR30565">
    <property type="entry name" value="PROTEIN YCIF"/>
    <property type="match status" value="1"/>
</dbReference>
<dbReference type="Pfam" id="PF05974">
    <property type="entry name" value="DUF892"/>
    <property type="match status" value="1"/>
</dbReference>
<sequence>MTVATSGNTDLTHSESIKTIFITGLQNAHALEKEAVQLMQRQLERFENYPEMSQLLQQHLRETEGQIRRLDDILHTFGEDRSLLKDMATQFMANMAAVGHMPMADEVLKNTFANHAFENFEIASYKSLIVMAEAAGHQKFVPALEETLREEEKTAQAIYGMIEPITRRYLEREAQGLKADR</sequence>
<dbReference type="AlphaFoldDB" id="A0A1B2EVD6"/>
<accession>A0A1B2EVD6</accession>
<dbReference type="OrthoDB" id="7273732at2"/>
<dbReference type="Gene3D" id="1.20.1260.10">
    <property type="match status" value="1"/>
</dbReference>
<dbReference type="PANTHER" id="PTHR30565:SF9">
    <property type="entry name" value="PROTEIN YCIF"/>
    <property type="match status" value="1"/>
</dbReference>
<evidence type="ECO:0000313" key="1">
    <source>
        <dbReference type="EMBL" id="ANY83919.1"/>
    </source>
</evidence>
<organism evidence="1">
    <name type="scientific">Microvirga ossetica</name>
    <dbReference type="NCBI Taxonomy" id="1882682"/>
    <lineage>
        <taxon>Bacteria</taxon>
        <taxon>Pseudomonadati</taxon>
        <taxon>Pseudomonadota</taxon>
        <taxon>Alphaproteobacteria</taxon>
        <taxon>Hyphomicrobiales</taxon>
        <taxon>Methylobacteriaceae</taxon>
        <taxon>Microvirga</taxon>
    </lineage>
</organism>
<dbReference type="SUPFAM" id="SSF47240">
    <property type="entry name" value="Ferritin-like"/>
    <property type="match status" value="1"/>
</dbReference>